<evidence type="ECO:0000313" key="2">
    <source>
        <dbReference type="EMBL" id="GAA2015059.1"/>
    </source>
</evidence>
<dbReference type="Pfam" id="PF04965">
    <property type="entry name" value="GPW_gp25"/>
    <property type="match status" value="1"/>
</dbReference>
<organism evidence="2 3">
    <name type="scientific">Catenulispora yoronensis</name>
    <dbReference type="NCBI Taxonomy" id="450799"/>
    <lineage>
        <taxon>Bacteria</taxon>
        <taxon>Bacillati</taxon>
        <taxon>Actinomycetota</taxon>
        <taxon>Actinomycetes</taxon>
        <taxon>Catenulisporales</taxon>
        <taxon>Catenulisporaceae</taxon>
        <taxon>Catenulispora</taxon>
    </lineage>
</organism>
<comment type="caution">
    <text evidence="2">The sequence shown here is derived from an EMBL/GenBank/DDBJ whole genome shotgun (WGS) entry which is preliminary data.</text>
</comment>
<dbReference type="SUPFAM" id="SSF160719">
    <property type="entry name" value="gpW/gp25-like"/>
    <property type="match status" value="1"/>
</dbReference>
<evidence type="ECO:0000259" key="1">
    <source>
        <dbReference type="Pfam" id="PF04965"/>
    </source>
</evidence>
<dbReference type="Proteomes" id="UP001500751">
    <property type="component" value="Unassembled WGS sequence"/>
</dbReference>
<reference evidence="3" key="1">
    <citation type="journal article" date="2019" name="Int. J. Syst. Evol. Microbiol.">
        <title>The Global Catalogue of Microorganisms (GCM) 10K type strain sequencing project: providing services to taxonomists for standard genome sequencing and annotation.</title>
        <authorList>
            <consortium name="The Broad Institute Genomics Platform"/>
            <consortium name="The Broad Institute Genome Sequencing Center for Infectious Disease"/>
            <person name="Wu L."/>
            <person name="Ma J."/>
        </authorList>
    </citation>
    <scope>NUCLEOTIDE SEQUENCE [LARGE SCALE GENOMIC DNA]</scope>
    <source>
        <strain evidence="3">JCM 16014</strain>
    </source>
</reference>
<dbReference type="RefSeq" id="WP_344664072.1">
    <property type="nucleotide sequence ID" value="NZ_BAAAQN010000003.1"/>
</dbReference>
<keyword evidence="3" id="KW-1185">Reference proteome</keyword>
<accession>A0ABP5F3H2</accession>
<dbReference type="InterPro" id="IPR007048">
    <property type="entry name" value="IraD/Gp25-like"/>
</dbReference>
<evidence type="ECO:0000313" key="3">
    <source>
        <dbReference type="Proteomes" id="UP001500751"/>
    </source>
</evidence>
<name>A0ABP5F3H2_9ACTN</name>
<dbReference type="Gene3D" id="3.10.450.40">
    <property type="match status" value="1"/>
</dbReference>
<proteinExistence type="predicted"/>
<gene>
    <name evidence="2" type="ORF">GCM10009839_07740</name>
</gene>
<dbReference type="EMBL" id="BAAAQN010000003">
    <property type="protein sequence ID" value="GAA2015059.1"/>
    <property type="molecule type" value="Genomic_DNA"/>
</dbReference>
<protein>
    <submittedName>
        <fullName evidence="2">GPW/gp25 family protein</fullName>
    </submittedName>
</protein>
<sequence length="123" mass="13482">MARTDIDFPFRIDARGRTAAAAYPDHVRQMIEQVLFTTPGERVNRPDFGCGLLDLVFEPDSVELAAALQVSAAGALHRWLGDVIVVDSLQVEAEDSTLRIEVRYLLVATGEVRTDVIEGSVAQ</sequence>
<feature type="domain" description="IraD/Gp25-like" evidence="1">
    <location>
        <begin position="24"/>
        <end position="109"/>
    </location>
</feature>